<dbReference type="SMART" id="SM00418">
    <property type="entry name" value="HTH_ARSR"/>
    <property type="match status" value="1"/>
</dbReference>
<protein>
    <submittedName>
        <fullName evidence="2">ArsR family transcriptional regulator</fullName>
    </submittedName>
</protein>
<dbReference type="Pfam" id="PF12840">
    <property type="entry name" value="HTH_20"/>
    <property type="match status" value="1"/>
</dbReference>
<dbReference type="PANTHER" id="PTHR38600">
    <property type="entry name" value="TRANSCRIPTIONAL REGULATORY PROTEIN"/>
    <property type="match status" value="1"/>
</dbReference>
<dbReference type="Gene3D" id="1.10.10.10">
    <property type="entry name" value="Winged helix-like DNA-binding domain superfamily/Winged helix DNA-binding domain"/>
    <property type="match status" value="1"/>
</dbReference>
<dbReference type="InterPro" id="IPR001845">
    <property type="entry name" value="HTH_ArsR_DNA-bd_dom"/>
</dbReference>
<sequence length="173" mass="19289">MRAHVVSDLETLKALAHPLRVTVLGELRKHGPATASELARAIGESSGSLSYHLRQLERYGFVVDDASRDGRERRWRAAHDVTTLPDALHETAEGRAALGVIKNVQQEHLTRQLAAAEQDPDGPFEHSDYFLRLDPPDLEQLMRELHEVVARYVGRSGSHEIALHLMALPAEEP</sequence>
<dbReference type="EMBL" id="RDBF01000001">
    <property type="protein sequence ID" value="RLV57174.1"/>
    <property type="molecule type" value="Genomic_DNA"/>
</dbReference>
<dbReference type="InterPro" id="IPR036388">
    <property type="entry name" value="WH-like_DNA-bd_sf"/>
</dbReference>
<dbReference type="GO" id="GO:0003700">
    <property type="term" value="F:DNA-binding transcription factor activity"/>
    <property type="evidence" value="ECO:0007669"/>
    <property type="project" value="InterPro"/>
</dbReference>
<dbReference type="SUPFAM" id="SSF46785">
    <property type="entry name" value="Winged helix' DNA-binding domain"/>
    <property type="match status" value="1"/>
</dbReference>
<dbReference type="PANTHER" id="PTHR38600:SF1">
    <property type="entry name" value="TRANSCRIPTIONAL REGULATORY PROTEIN"/>
    <property type="match status" value="1"/>
</dbReference>
<dbReference type="AlphaFoldDB" id="A0A3L8PPR3"/>
<gene>
    <name evidence="2" type="ORF">D9V41_00495</name>
</gene>
<evidence type="ECO:0000313" key="2">
    <source>
        <dbReference type="EMBL" id="RLV57174.1"/>
    </source>
</evidence>
<dbReference type="RefSeq" id="WP_121792583.1">
    <property type="nucleotide sequence ID" value="NZ_RDBF01000001.1"/>
</dbReference>
<dbReference type="InterPro" id="IPR011991">
    <property type="entry name" value="ArsR-like_HTH"/>
</dbReference>
<reference evidence="2 3" key="1">
    <citation type="submission" date="2018-10" db="EMBL/GenBank/DDBJ databases">
        <title>Aeromicrobium sp. 9W16Y-2 whole genome shotgun sequence.</title>
        <authorList>
            <person name="Li F."/>
        </authorList>
    </citation>
    <scope>NUCLEOTIDE SEQUENCE [LARGE SCALE GENOMIC DNA]</scope>
    <source>
        <strain evidence="2 3">9W16Y-2</strain>
    </source>
</reference>
<proteinExistence type="predicted"/>
<dbReference type="PROSITE" id="PS50987">
    <property type="entry name" value="HTH_ARSR_2"/>
    <property type="match status" value="1"/>
</dbReference>
<dbReference type="OrthoDB" id="7945987at2"/>
<evidence type="ECO:0000313" key="3">
    <source>
        <dbReference type="Proteomes" id="UP000282515"/>
    </source>
</evidence>
<name>A0A3L8PPR3_9ACTN</name>
<dbReference type="Proteomes" id="UP000282515">
    <property type="component" value="Unassembled WGS sequence"/>
</dbReference>
<dbReference type="CDD" id="cd00090">
    <property type="entry name" value="HTH_ARSR"/>
    <property type="match status" value="1"/>
</dbReference>
<accession>A0A3L8PPR3</accession>
<keyword evidence="3" id="KW-1185">Reference proteome</keyword>
<comment type="caution">
    <text evidence="2">The sequence shown here is derived from an EMBL/GenBank/DDBJ whole genome shotgun (WGS) entry which is preliminary data.</text>
</comment>
<feature type="domain" description="HTH arsR-type" evidence="1">
    <location>
        <begin position="1"/>
        <end position="95"/>
    </location>
</feature>
<organism evidence="2 3">
    <name type="scientific">Aeromicrobium phragmitis</name>
    <dbReference type="NCBI Taxonomy" id="2478914"/>
    <lineage>
        <taxon>Bacteria</taxon>
        <taxon>Bacillati</taxon>
        <taxon>Actinomycetota</taxon>
        <taxon>Actinomycetes</taxon>
        <taxon>Propionibacteriales</taxon>
        <taxon>Nocardioidaceae</taxon>
        <taxon>Aeromicrobium</taxon>
    </lineage>
</organism>
<dbReference type="InterPro" id="IPR036390">
    <property type="entry name" value="WH_DNA-bd_sf"/>
</dbReference>
<evidence type="ECO:0000259" key="1">
    <source>
        <dbReference type="PROSITE" id="PS50987"/>
    </source>
</evidence>